<dbReference type="Gene3D" id="3.40.190.10">
    <property type="entry name" value="Periplasmic binding protein-like II"/>
    <property type="match status" value="1"/>
</dbReference>
<dbReference type="CDD" id="cd07012">
    <property type="entry name" value="PBP2_Bug_TTT"/>
    <property type="match status" value="1"/>
</dbReference>
<evidence type="ECO:0000313" key="1">
    <source>
        <dbReference type="EMBL" id="KKN57334.1"/>
    </source>
</evidence>
<gene>
    <name evidence="1" type="ORF">LCGC14_0563150</name>
</gene>
<dbReference type="PANTHER" id="PTHR42928:SF3">
    <property type="entry name" value="UPF0065 PROTEIN YFLP"/>
    <property type="match status" value="1"/>
</dbReference>
<dbReference type="SUPFAM" id="SSF53850">
    <property type="entry name" value="Periplasmic binding protein-like II"/>
    <property type="match status" value="1"/>
</dbReference>
<dbReference type="InterPro" id="IPR042100">
    <property type="entry name" value="Bug_dom1"/>
</dbReference>
<dbReference type="Gene3D" id="3.40.190.150">
    <property type="entry name" value="Bordetella uptake gene, domain 1"/>
    <property type="match status" value="1"/>
</dbReference>
<proteinExistence type="predicted"/>
<dbReference type="EMBL" id="LAZR01000808">
    <property type="protein sequence ID" value="KKN57334.1"/>
    <property type="molecule type" value="Genomic_DNA"/>
</dbReference>
<reference evidence="1" key="1">
    <citation type="journal article" date="2015" name="Nature">
        <title>Complex archaea that bridge the gap between prokaryotes and eukaryotes.</title>
        <authorList>
            <person name="Spang A."/>
            <person name="Saw J.H."/>
            <person name="Jorgensen S.L."/>
            <person name="Zaremba-Niedzwiedzka K."/>
            <person name="Martijn J."/>
            <person name="Lind A.E."/>
            <person name="van Eijk R."/>
            <person name="Schleper C."/>
            <person name="Guy L."/>
            <person name="Ettema T.J."/>
        </authorList>
    </citation>
    <scope>NUCLEOTIDE SEQUENCE</scope>
</reference>
<evidence type="ECO:0008006" key="2">
    <source>
        <dbReference type="Google" id="ProtNLM"/>
    </source>
</evidence>
<comment type="caution">
    <text evidence="1">The sequence shown here is derived from an EMBL/GenBank/DDBJ whole genome shotgun (WGS) entry which is preliminary data.</text>
</comment>
<organism evidence="1">
    <name type="scientific">marine sediment metagenome</name>
    <dbReference type="NCBI Taxonomy" id="412755"/>
    <lineage>
        <taxon>unclassified sequences</taxon>
        <taxon>metagenomes</taxon>
        <taxon>ecological metagenomes</taxon>
    </lineage>
</organism>
<dbReference type="InterPro" id="IPR005064">
    <property type="entry name" value="BUG"/>
</dbReference>
<dbReference type="Pfam" id="PF03401">
    <property type="entry name" value="TctC"/>
    <property type="match status" value="1"/>
</dbReference>
<dbReference type="PIRSF" id="PIRSF017082">
    <property type="entry name" value="YflP"/>
    <property type="match status" value="1"/>
</dbReference>
<dbReference type="PANTHER" id="PTHR42928">
    <property type="entry name" value="TRICARBOXYLATE-BINDING PROTEIN"/>
    <property type="match status" value="1"/>
</dbReference>
<sequence length="330" mass="34284">MKHFTGLAAALALVSTVAVAPVFAQDAFQPSNTECIAPANPGGGWDFTCRQVGKTMQDLKLVPGTMQVTNLAGGGGGVAFAEVINKRNDSNDTIVAASSATATRLAQGAYPGNTMDQVKWLGAVGADYGIIAVAKDSPIETLPALMDKIKADPTSISVAGGSAVGGWDHLKVLIVAKKAGVEDVRQVKYVAFDGGGEAVTQLLAGSVQVFSGDASEAKGFVDSGDIKVIAVLAPERLEGDFAKFPTAKEQGIDAVGANWRGFYGPGGMSDAAYKYWTDAIAKVYASDEWKAIMADNGLAPLDMSGDAFQTFVKESVDEIKLLSQQIGLVK</sequence>
<name>A0A0F9RRN9_9ZZZZ</name>
<dbReference type="AlphaFoldDB" id="A0A0F9RRN9"/>
<accession>A0A0F9RRN9</accession>
<protein>
    <recommendedName>
        <fullName evidence="2">C4-dicarboxylate ABC transporter substrate-binding protein</fullName>
    </recommendedName>
</protein>